<dbReference type="EMBL" id="CAFBNR010000018">
    <property type="protein sequence ID" value="CAB4960199.1"/>
    <property type="molecule type" value="Genomic_DNA"/>
</dbReference>
<dbReference type="EMBL" id="CAFBMJ010000059">
    <property type="protein sequence ID" value="CAB4904834.1"/>
    <property type="molecule type" value="Genomic_DNA"/>
</dbReference>
<keyword evidence="2" id="KW-0808">Transferase</keyword>
<accession>A0A6J7L1F4</accession>
<organism evidence="7">
    <name type="scientific">freshwater metagenome</name>
    <dbReference type="NCBI Taxonomy" id="449393"/>
    <lineage>
        <taxon>unclassified sequences</taxon>
        <taxon>metagenomes</taxon>
        <taxon>ecological metagenomes</taxon>
    </lineage>
</organism>
<protein>
    <submittedName>
        <fullName evidence="7">Unannotated protein</fullName>
    </submittedName>
</protein>
<keyword evidence="3" id="KW-0812">Transmembrane</keyword>
<evidence type="ECO:0000313" key="7">
    <source>
        <dbReference type="EMBL" id="CAB4960199.1"/>
    </source>
</evidence>
<reference evidence="7" key="1">
    <citation type="submission" date="2020-05" db="EMBL/GenBank/DDBJ databases">
        <authorList>
            <person name="Chiriac C."/>
            <person name="Salcher M."/>
            <person name="Ghai R."/>
            <person name="Kavagutti S V."/>
        </authorList>
    </citation>
    <scope>NUCLEOTIDE SEQUENCE</scope>
</reference>
<dbReference type="EMBL" id="CAFAAG010000011">
    <property type="protein sequence ID" value="CAB4787137.1"/>
    <property type="molecule type" value="Genomic_DNA"/>
</dbReference>
<keyword evidence="3" id="KW-0472">Membrane</keyword>
<dbReference type="InterPro" id="IPR000836">
    <property type="entry name" value="PRTase_dom"/>
</dbReference>
<evidence type="ECO:0000256" key="1">
    <source>
        <dbReference type="ARBA" id="ARBA00022676"/>
    </source>
</evidence>
<evidence type="ECO:0000313" key="5">
    <source>
        <dbReference type="EMBL" id="CAB4787137.1"/>
    </source>
</evidence>
<proteinExistence type="predicted"/>
<evidence type="ECO:0000256" key="2">
    <source>
        <dbReference type="ARBA" id="ARBA00022679"/>
    </source>
</evidence>
<dbReference type="Gene3D" id="3.40.50.2020">
    <property type="match status" value="1"/>
</dbReference>
<dbReference type="GO" id="GO:0016757">
    <property type="term" value="F:glycosyltransferase activity"/>
    <property type="evidence" value="ECO:0007669"/>
    <property type="project" value="UniProtKB-KW"/>
</dbReference>
<dbReference type="CDD" id="cd06223">
    <property type="entry name" value="PRTases_typeI"/>
    <property type="match status" value="1"/>
</dbReference>
<dbReference type="Pfam" id="PF00156">
    <property type="entry name" value="Pribosyltran"/>
    <property type="match status" value="1"/>
</dbReference>
<feature type="transmembrane region" description="Helical" evidence="3">
    <location>
        <begin position="26"/>
        <end position="45"/>
    </location>
</feature>
<dbReference type="AlphaFoldDB" id="A0A6J7L1F4"/>
<evidence type="ECO:0000259" key="4">
    <source>
        <dbReference type="Pfam" id="PF00156"/>
    </source>
</evidence>
<evidence type="ECO:0000313" key="6">
    <source>
        <dbReference type="EMBL" id="CAB4904834.1"/>
    </source>
</evidence>
<dbReference type="InterPro" id="IPR029057">
    <property type="entry name" value="PRTase-like"/>
</dbReference>
<sequence>MTWESFGVASRELAVMVAKSGYEPDIILAIARGGLLAAGALGYALSVKNTYTMNVEFYTGVNERLAVPMILPPVPSLVDLKDSKVLIVDDVADTGHTLKHVLEFCKGQLADTRLAVLYEKSQSIIKCDYVWKHTDQWINFPWSDKDPVAQRKWSVKDA</sequence>
<gene>
    <name evidence="5" type="ORF">UFOPK2975_00286</name>
    <name evidence="6" type="ORF">UFOPK3573_00853</name>
    <name evidence="7" type="ORF">UFOPK3879_00554</name>
</gene>
<feature type="domain" description="Phosphoribosyltransferase" evidence="4">
    <location>
        <begin position="9"/>
        <end position="143"/>
    </location>
</feature>
<dbReference type="PANTHER" id="PTHR43363">
    <property type="entry name" value="HYPOXANTHINE PHOSPHORIBOSYLTRANSFERASE"/>
    <property type="match status" value="1"/>
</dbReference>
<dbReference type="PANTHER" id="PTHR43363:SF1">
    <property type="entry name" value="HYPOXANTHINE-GUANINE PHOSPHORIBOSYLTRANSFERASE"/>
    <property type="match status" value="1"/>
</dbReference>
<name>A0A6J7L1F4_9ZZZZ</name>
<dbReference type="SUPFAM" id="SSF53271">
    <property type="entry name" value="PRTase-like"/>
    <property type="match status" value="1"/>
</dbReference>
<evidence type="ECO:0000256" key="3">
    <source>
        <dbReference type="SAM" id="Phobius"/>
    </source>
</evidence>
<keyword evidence="1" id="KW-0328">Glycosyltransferase</keyword>
<keyword evidence="3" id="KW-1133">Transmembrane helix</keyword>